<reference evidence="1 2" key="1">
    <citation type="journal article" date="2021" name="Int. J. Syst. Evol. Microbiol.">
        <title>Salipiger mangrovisoli sp. nov., isolated from mangrove soil and the proposal for the reclassification of Paraphaeobacter pallidus as Salipiger pallidus comb. nov.</title>
        <authorList>
            <person name="Du J."/>
            <person name="Liu Y."/>
            <person name="Pei T."/>
            <person name="Deng M.R."/>
            <person name="Zhu H."/>
        </authorList>
    </citation>
    <scope>NUCLEOTIDE SEQUENCE [LARGE SCALE GENOMIC DNA]</scope>
    <source>
        <strain evidence="1 2">6D45A</strain>
    </source>
</reference>
<dbReference type="RefSeq" id="WP_194137041.1">
    <property type="nucleotide sequence ID" value="NZ_JADFFK010000021.1"/>
</dbReference>
<dbReference type="EMBL" id="JADFFK010000021">
    <property type="protein sequence ID" value="MBE9639774.1"/>
    <property type="molecule type" value="Genomic_DNA"/>
</dbReference>
<dbReference type="Proteomes" id="UP000607796">
    <property type="component" value="Unassembled WGS sequence"/>
</dbReference>
<evidence type="ECO:0008006" key="3">
    <source>
        <dbReference type="Google" id="ProtNLM"/>
    </source>
</evidence>
<comment type="caution">
    <text evidence="1">The sequence shown here is derived from an EMBL/GenBank/DDBJ whole genome shotgun (WGS) entry which is preliminary data.</text>
</comment>
<keyword evidence="2" id="KW-1185">Reference proteome</keyword>
<organism evidence="1 2">
    <name type="scientific">Salipiger mangrovisoli</name>
    <dbReference type="NCBI Taxonomy" id="2865933"/>
    <lineage>
        <taxon>Bacteria</taxon>
        <taxon>Pseudomonadati</taxon>
        <taxon>Pseudomonadota</taxon>
        <taxon>Alphaproteobacteria</taxon>
        <taxon>Rhodobacterales</taxon>
        <taxon>Roseobacteraceae</taxon>
        <taxon>Salipiger</taxon>
    </lineage>
</organism>
<name>A0ABR9X848_9RHOB</name>
<sequence length="91" mass="10328">MTEITIVGLDLANRVFHVHGATVDGGVVIRKKLSLYLSTVLDDSKKQSLFKTPALDQALWHSVKMDGKVMNQTNSYMLLFFILNYTAQRRQ</sequence>
<protein>
    <recommendedName>
        <fullName evidence="3">Transposase</fullName>
    </recommendedName>
</protein>
<evidence type="ECO:0000313" key="1">
    <source>
        <dbReference type="EMBL" id="MBE9639774.1"/>
    </source>
</evidence>
<accession>A0ABR9X848</accession>
<gene>
    <name evidence="1" type="ORF">IQ782_23235</name>
</gene>
<evidence type="ECO:0000313" key="2">
    <source>
        <dbReference type="Proteomes" id="UP000607796"/>
    </source>
</evidence>
<proteinExistence type="predicted"/>